<accession>A0ABV3BHW3</accession>
<protein>
    <recommendedName>
        <fullName evidence="4">Lipoprotein</fullName>
    </recommendedName>
</protein>
<dbReference type="Proteomes" id="UP001551176">
    <property type="component" value="Unassembled WGS sequence"/>
</dbReference>
<name>A0ABV3BHW3_9ACTN</name>
<keyword evidence="3" id="KW-1185">Reference proteome</keyword>
<evidence type="ECO:0008006" key="4">
    <source>
        <dbReference type="Google" id="ProtNLM"/>
    </source>
</evidence>
<evidence type="ECO:0000256" key="1">
    <source>
        <dbReference type="SAM" id="MobiDB-lite"/>
    </source>
</evidence>
<reference evidence="2 3" key="1">
    <citation type="submission" date="2024-06" db="EMBL/GenBank/DDBJ databases">
        <title>The Natural Products Discovery Center: Release of the First 8490 Sequenced Strains for Exploring Actinobacteria Biosynthetic Diversity.</title>
        <authorList>
            <person name="Kalkreuter E."/>
            <person name="Kautsar S.A."/>
            <person name="Yang D."/>
            <person name="Bader C.D."/>
            <person name="Teijaro C.N."/>
            <person name="Fluegel L."/>
            <person name="Davis C.M."/>
            <person name="Simpson J.R."/>
            <person name="Lauterbach L."/>
            <person name="Steele A.D."/>
            <person name="Gui C."/>
            <person name="Meng S."/>
            <person name="Li G."/>
            <person name="Viehrig K."/>
            <person name="Ye F."/>
            <person name="Su P."/>
            <person name="Kiefer A.F."/>
            <person name="Nichols A."/>
            <person name="Cepeda A.J."/>
            <person name="Yan W."/>
            <person name="Fan B."/>
            <person name="Jiang Y."/>
            <person name="Adhikari A."/>
            <person name="Zheng C.-J."/>
            <person name="Schuster L."/>
            <person name="Cowan T.M."/>
            <person name="Smanski M.J."/>
            <person name="Chevrette M.G."/>
            <person name="De Carvalho L.P.S."/>
            <person name="Shen B."/>
        </authorList>
    </citation>
    <scope>NUCLEOTIDE SEQUENCE [LARGE SCALE GENOMIC DNA]</scope>
    <source>
        <strain evidence="2 3">NPDC046838</strain>
    </source>
</reference>
<dbReference type="PROSITE" id="PS51257">
    <property type="entry name" value="PROKAR_LIPOPROTEIN"/>
    <property type="match status" value="1"/>
</dbReference>
<dbReference type="EMBL" id="JBEYXV010000003">
    <property type="protein sequence ID" value="MEU6820606.1"/>
    <property type="molecule type" value="Genomic_DNA"/>
</dbReference>
<organism evidence="2 3">
    <name type="scientific">Streptomyces atriruber</name>
    <dbReference type="NCBI Taxonomy" id="545121"/>
    <lineage>
        <taxon>Bacteria</taxon>
        <taxon>Bacillati</taxon>
        <taxon>Actinomycetota</taxon>
        <taxon>Actinomycetes</taxon>
        <taxon>Kitasatosporales</taxon>
        <taxon>Streptomycetaceae</taxon>
        <taxon>Streptomyces</taxon>
    </lineage>
</organism>
<evidence type="ECO:0000313" key="3">
    <source>
        <dbReference type="Proteomes" id="UP001551176"/>
    </source>
</evidence>
<feature type="region of interest" description="Disordered" evidence="1">
    <location>
        <begin position="36"/>
        <end position="75"/>
    </location>
</feature>
<sequence length="282" mass="30069">MRHHQRHHLRHHLRLRRTVVAVACLATATVGLTACGSESGKASEAGKASETGKASAAGKTKEDKPKEPFAGMSGTEIVDKAVEATKGATSLRLVGDIKDDETGRMKMDLALDTSGKCAGTMTMGGEGTFDLIVPGDSTVYVKYDEKFLRAQSKGQPENETALAVQMLANRWSKTKASGADAKDIAGMCDLDDLLKEFEGEINSNARRGATTTLDGTPAIKIDAHDSEEKYTIYVATEGKPYLLKIVDAGAAEPEHIAFSEYDKPVKTTPPTGKVIDLDELGA</sequence>
<proteinExistence type="predicted"/>
<evidence type="ECO:0000313" key="2">
    <source>
        <dbReference type="EMBL" id="MEU6820606.1"/>
    </source>
</evidence>
<dbReference type="Gene3D" id="2.50.20.20">
    <property type="match status" value="1"/>
</dbReference>
<comment type="caution">
    <text evidence="2">The sequence shown here is derived from an EMBL/GenBank/DDBJ whole genome shotgun (WGS) entry which is preliminary data.</text>
</comment>
<gene>
    <name evidence="2" type="ORF">ABZ921_08260</name>
</gene>
<dbReference type="RefSeq" id="WP_359346301.1">
    <property type="nucleotide sequence ID" value="NZ_JBEYXV010000003.1"/>
</dbReference>